<dbReference type="InterPro" id="IPR006680">
    <property type="entry name" value="Amidohydro-rel"/>
</dbReference>
<evidence type="ECO:0000313" key="4">
    <source>
        <dbReference type="Proteomes" id="UP000095651"/>
    </source>
</evidence>
<dbReference type="PANTHER" id="PTHR43135">
    <property type="entry name" value="ALPHA-D-RIBOSE 1-METHYLPHOSPHONATE 5-TRIPHOSPHATE DIPHOSPHATASE"/>
    <property type="match status" value="1"/>
</dbReference>
<dbReference type="Pfam" id="PF01979">
    <property type="entry name" value="Amidohydro_1"/>
    <property type="match status" value="1"/>
</dbReference>
<dbReference type="EMBL" id="CYZE01000025">
    <property type="protein sequence ID" value="CUP32622.1"/>
    <property type="molecule type" value="Genomic_DNA"/>
</dbReference>
<dbReference type="InterPro" id="IPR032466">
    <property type="entry name" value="Metal_Hydrolase"/>
</dbReference>
<dbReference type="GO" id="GO:0008892">
    <property type="term" value="F:guanine deaminase activity"/>
    <property type="evidence" value="ECO:0007669"/>
    <property type="project" value="UniProtKB-EC"/>
</dbReference>
<dbReference type="Proteomes" id="UP000095651">
    <property type="component" value="Unassembled WGS sequence"/>
</dbReference>
<dbReference type="SUPFAM" id="SSF51338">
    <property type="entry name" value="Composite domain of metallo-dependent hydrolases"/>
    <property type="match status" value="1"/>
</dbReference>
<organism evidence="2 4">
    <name type="scientific">Hungatella hathewayi</name>
    <dbReference type="NCBI Taxonomy" id="154046"/>
    <lineage>
        <taxon>Bacteria</taxon>
        <taxon>Bacillati</taxon>
        <taxon>Bacillota</taxon>
        <taxon>Clostridia</taxon>
        <taxon>Lachnospirales</taxon>
        <taxon>Lachnospiraceae</taxon>
        <taxon>Hungatella</taxon>
    </lineage>
</organism>
<reference evidence="3 5" key="2">
    <citation type="submission" date="2018-08" db="EMBL/GenBank/DDBJ databases">
        <title>A genome reference for cultivated species of the human gut microbiota.</title>
        <authorList>
            <person name="Zou Y."/>
            <person name="Xue W."/>
            <person name="Luo G."/>
        </authorList>
    </citation>
    <scope>NUCLEOTIDE SEQUENCE [LARGE SCALE GENOMIC DNA]</scope>
    <source>
        <strain evidence="3 5">TF05-11AC</strain>
    </source>
</reference>
<feature type="domain" description="Amidohydrolase-related" evidence="1">
    <location>
        <begin position="53"/>
        <end position="404"/>
    </location>
</feature>
<name>A0A174M859_9FIRM</name>
<dbReference type="Gene3D" id="3.20.20.140">
    <property type="entry name" value="Metal-dependent hydrolases"/>
    <property type="match status" value="1"/>
</dbReference>
<dbReference type="RefSeq" id="WP_055660203.1">
    <property type="nucleotide sequence ID" value="NZ_CABIXC010000025.1"/>
</dbReference>
<dbReference type="EC" id="3.5.4.3" evidence="2"/>
<dbReference type="Proteomes" id="UP000261257">
    <property type="component" value="Unassembled WGS sequence"/>
</dbReference>
<gene>
    <name evidence="2" type="primary">guaD_3</name>
    <name evidence="3" type="ORF">DXC39_19630</name>
    <name evidence="2" type="ORF">ERS852407_05607</name>
</gene>
<dbReference type="EMBL" id="QSSQ01000023">
    <property type="protein sequence ID" value="RGM01186.1"/>
    <property type="molecule type" value="Genomic_DNA"/>
</dbReference>
<evidence type="ECO:0000313" key="3">
    <source>
        <dbReference type="EMBL" id="RGM01186.1"/>
    </source>
</evidence>
<dbReference type="CDD" id="cd01299">
    <property type="entry name" value="Met_dep_hydrolase_A"/>
    <property type="match status" value="1"/>
</dbReference>
<dbReference type="InterPro" id="IPR057744">
    <property type="entry name" value="OTAase-like"/>
</dbReference>
<reference evidence="2 4" key="1">
    <citation type="submission" date="2015-09" db="EMBL/GenBank/DDBJ databases">
        <authorList>
            <consortium name="Pathogen Informatics"/>
        </authorList>
    </citation>
    <scope>NUCLEOTIDE SEQUENCE [LARGE SCALE GENOMIC DNA]</scope>
    <source>
        <strain evidence="2 4">2789STDY5608850</strain>
    </source>
</reference>
<dbReference type="InterPro" id="IPR051781">
    <property type="entry name" value="Metallo-dep_Hydrolase"/>
</dbReference>
<dbReference type="SUPFAM" id="SSF51556">
    <property type="entry name" value="Metallo-dependent hydrolases"/>
    <property type="match status" value="1"/>
</dbReference>
<evidence type="ECO:0000259" key="1">
    <source>
        <dbReference type="Pfam" id="PF01979"/>
    </source>
</evidence>
<evidence type="ECO:0000313" key="5">
    <source>
        <dbReference type="Proteomes" id="UP000261257"/>
    </source>
</evidence>
<evidence type="ECO:0000313" key="2">
    <source>
        <dbReference type="EMBL" id="CUP32622.1"/>
    </source>
</evidence>
<proteinExistence type="predicted"/>
<dbReference type="InterPro" id="IPR011059">
    <property type="entry name" value="Metal-dep_hydrolase_composite"/>
</dbReference>
<dbReference type="Gene3D" id="2.30.40.10">
    <property type="entry name" value="Urease, subunit C, domain 1"/>
    <property type="match status" value="1"/>
</dbReference>
<keyword evidence="2" id="KW-0378">Hydrolase</keyword>
<sequence length="414" mass="44597">MRAFTHARVIDGRGGFIPDGTVVVDGSTIVNVGAASGVEILEGTEIIDCGGRTLMPGLMDAHTHLETTASNNVINEVAQYNLPTRTMRSYWNALETIRAGITTVRDVADIGDCVIAVRNVINQKLLPGPRIIASGKAINQTGGHASMSTEYQWSRPDAGGSGHCVDGEAECRRAIRTEVAAGADLIKIYVTSGLYDPFLGKPRDEFSQKEIEALCEEAANSGKKVAAHCHTAKSAQYCIENGVASIEHGMMINEETLELMKAHGTFWVPTTIVYQLMADGAKYGLGSSTIENSRKALVNQEKMFRKALEMGIKIGIGTDCGGVLINHGETARELECLNRWGMTAMDCIRAATSANAELLGIDSITGSVETGKEADIIIVDGDPLEDIRILQNQEKILVVMRGGEYYKDTFSGLR</sequence>
<dbReference type="AlphaFoldDB" id="A0A174M859"/>
<accession>A0A174M859</accession>
<dbReference type="PANTHER" id="PTHR43135:SF3">
    <property type="entry name" value="ALPHA-D-RIBOSE 1-METHYLPHOSPHONATE 5-TRIPHOSPHATE DIPHOSPHATASE"/>
    <property type="match status" value="1"/>
</dbReference>
<protein>
    <submittedName>
        <fullName evidence="2 3">Amidohydrolase</fullName>
        <ecNumber evidence="2">3.5.4.3</ecNumber>
    </submittedName>
</protein>